<dbReference type="EMBL" id="CAJNNV010001090">
    <property type="protein sequence ID" value="CAE8584267.1"/>
    <property type="molecule type" value="Genomic_DNA"/>
</dbReference>
<organism evidence="2 3">
    <name type="scientific">Polarella glacialis</name>
    <name type="common">Dinoflagellate</name>
    <dbReference type="NCBI Taxonomy" id="89957"/>
    <lineage>
        <taxon>Eukaryota</taxon>
        <taxon>Sar</taxon>
        <taxon>Alveolata</taxon>
        <taxon>Dinophyceae</taxon>
        <taxon>Suessiales</taxon>
        <taxon>Suessiaceae</taxon>
        <taxon>Polarella</taxon>
    </lineage>
</organism>
<keyword evidence="3" id="KW-1185">Reference proteome</keyword>
<dbReference type="Proteomes" id="UP000654075">
    <property type="component" value="Unassembled WGS sequence"/>
</dbReference>
<feature type="compositionally biased region" description="Polar residues" evidence="1">
    <location>
        <begin position="285"/>
        <end position="295"/>
    </location>
</feature>
<reference evidence="2" key="1">
    <citation type="submission" date="2021-02" db="EMBL/GenBank/DDBJ databases">
        <authorList>
            <person name="Dougan E. K."/>
            <person name="Rhodes N."/>
            <person name="Thang M."/>
            <person name="Chan C."/>
        </authorList>
    </citation>
    <scope>NUCLEOTIDE SEQUENCE</scope>
</reference>
<dbReference type="AlphaFoldDB" id="A0A813DFC0"/>
<gene>
    <name evidence="2" type="ORF">PGLA1383_LOCUS3202</name>
</gene>
<proteinExistence type="predicted"/>
<evidence type="ECO:0000313" key="3">
    <source>
        <dbReference type="Proteomes" id="UP000654075"/>
    </source>
</evidence>
<evidence type="ECO:0000313" key="2">
    <source>
        <dbReference type="EMBL" id="CAE8584267.1"/>
    </source>
</evidence>
<feature type="region of interest" description="Disordered" evidence="1">
    <location>
        <begin position="380"/>
        <end position="402"/>
    </location>
</feature>
<feature type="region of interest" description="Disordered" evidence="1">
    <location>
        <begin position="465"/>
        <end position="484"/>
    </location>
</feature>
<accession>A0A813DFC0</accession>
<sequence length="524" mass="56822">MSLGMLFRNPCRASLQAPAVPNSPGLPTASSSSSGLCLRHGESSSVHVTSPSILLLILGPPCAHQRAMRRRVARRCRWHRLRRSAAMTGLCCIARQSEGGLVQRQKMELDIVEAAVTDIVPKISVIQQQAEMLREEELKQVLDTLEERGGGELTGVFSEARDCSDLRDCYEDGGLLSHLRDLQDAQVVAVNEEPGTRRRHSSVGVLPVRPPSSSAEVAVQKFKSQGRRASAPALYSLDEGAVDHGHDKGMNEEFVRKMKLLAMTAGVLGRGAFTMERILPGFGSSARQHSQTPSRADSPPSSSGEAGSPPDSPLNKPRRRASHLLDVTFDLAVRLESRRMSTPLPHLTKDPAAGSRRMSTPLLSPQDLAARLDFKRLSTPTPPPMMFSPQEPPPKPREAPAPTVRAVAPEPPAAVSLAWMEGDFDQLPSTAPAACIQRARSKPPVPKRSGTGNLGWRKQTVAVAVVPTGPSQESRKRADPSPGSVRFRAPFVQRMMQPKFTAASIGLSNFGLRVYAPSRLFSSW</sequence>
<name>A0A813DFC0_POLGL</name>
<feature type="region of interest" description="Disordered" evidence="1">
    <location>
        <begin position="283"/>
        <end position="321"/>
    </location>
</feature>
<comment type="caution">
    <text evidence="2">The sequence shown here is derived from an EMBL/GenBank/DDBJ whole genome shotgun (WGS) entry which is preliminary data.</text>
</comment>
<evidence type="ECO:0000256" key="1">
    <source>
        <dbReference type="SAM" id="MobiDB-lite"/>
    </source>
</evidence>
<feature type="compositionally biased region" description="Low complexity" evidence="1">
    <location>
        <begin position="296"/>
        <end position="309"/>
    </location>
</feature>
<protein>
    <submittedName>
        <fullName evidence="2">Uncharacterized protein</fullName>
    </submittedName>
</protein>
<feature type="compositionally biased region" description="Pro residues" evidence="1">
    <location>
        <begin position="380"/>
        <end position="393"/>
    </location>
</feature>